<dbReference type="STRING" id="1271860.SAMN05216174_10660"/>
<evidence type="ECO:0000313" key="1">
    <source>
        <dbReference type="EMBL" id="SDC97822.1"/>
    </source>
</evidence>
<dbReference type="AlphaFoldDB" id="A0A1G6QZQ8"/>
<evidence type="ECO:0000313" key="2">
    <source>
        <dbReference type="Proteomes" id="UP000199501"/>
    </source>
</evidence>
<accession>A0A1G6QZQ8</accession>
<dbReference type="Proteomes" id="UP000199501">
    <property type="component" value="Unassembled WGS sequence"/>
</dbReference>
<gene>
    <name evidence="1" type="ORF">SAMN05216174_10660</name>
</gene>
<organism evidence="1 2">
    <name type="scientific">Actinokineospora iranica</name>
    <dbReference type="NCBI Taxonomy" id="1271860"/>
    <lineage>
        <taxon>Bacteria</taxon>
        <taxon>Bacillati</taxon>
        <taxon>Actinomycetota</taxon>
        <taxon>Actinomycetes</taxon>
        <taxon>Pseudonocardiales</taxon>
        <taxon>Pseudonocardiaceae</taxon>
        <taxon>Actinokineospora</taxon>
    </lineage>
</organism>
<dbReference type="EMBL" id="FMZZ01000006">
    <property type="protein sequence ID" value="SDC97822.1"/>
    <property type="molecule type" value="Genomic_DNA"/>
</dbReference>
<sequence length="53" mass="5378">MSAGTVVACATQRGLAVGEVVSEVGSGMNGHRRKLTRIRAARVVAAATADEVP</sequence>
<keyword evidence="2" id="KW-1185">Reference proteome</keyword>
<proteinExistence type="predicted"/>
<protein>
    <submittedName>
        <fullName evidence="1">Uncharacterized protein</fullName>
    </submittedName>
</protein>
<dbReference type="RefSeq" id="WP_175482823.1">
    <property type="nucleotide sequence ID" value="NZ_FMZZ01000006.1"/>
</dbReference>
<reference evidence="2" key="1">
    <citation type="submission" date="2016-10" db="EMBL/GenBank/DDBJ databases">
        <authorList>
            <person name="Varghese N."/>
            <person name="Submissions S."/>
        </authorList>
    </citation>
    <scope>NUCLEOTIDE SEQUENCE [LARGE SCALE GENOMIC DNA]</scope>
    <source>
        <strain evidence="2">IBRC-M 10403</strain>
    </source>
</reference>
<name>A0A1G6QZQ8_9PSEU</name>